<evidence type="ECO:0000256" key="1">
    <source>
        <dbReference type="SAM" id="SignalP"/>
    </source>
</evidence>
<protein>
    <submittedName>
        <fullName evidence="2">Uncharacterized protein</fullName>
    </submittedName>
</protein>
<reference evidence="2 3" key="1">
    <citation type="submission" date="2016-08" db="EMBL/GenBank/DDBJ databases">
        <title>A Parts List for Fungal Cellulosomes Revealed by Comparative Genomics.</title>
        <authorList>
            <consortium name="DOE Joint Genome Institute"/>
            <person name="Haitjema C.H."/>
            <person name="Gilmore S.P."/>
            <person name="Henske J.K."/>
            <person name="Solomon K.V."/>
            <person name="De Groot R."/>
            <person name="Kuo A."/>
            <person name="Mondo S.J."/>
            <person name="Salamov A.A."/>
            <person name="Labutti K."/>
            <person name="Zhao Z."/>
            <person name="Chiniquy J."/>
            <person name="Barry K."/>
            <person name="Brewer H.M."/>
            <person name="Purvine S.O."/>
            <person name="Wright A.T."/>
            <person name="Boxma B."/>
            <person name="Van Alen T."/>
            <person name="Hackstein J.H."/>
            <person name="Baker S.E."/>
            <person name="Grigoriev I.V."/>
            <person name="O'Malley M.A."/>
        </authorList>
    </citation>
    <scope>NUCLEOTIDE SEQUENCE [LARGE SCALE GENOMIC DNA]</scope>
    <source>
        <strain evidence="2 3">G1</strain>
    </source>
</reference>
<comment type="caution">
    <text evidence="2">The sequence shown here is derived from an EMBL/GenBank/DDBJ whole genome shotgun (WGS) entry which is preliminary data.</text>
</comment>
<keyword evidence="3" id="KW-1185">Reference proteome</keyword>
<evidence type="ECO:0000313" key="2">
    <source>
        <dbReference type="EMBL" id="ORY79161.1"/>
    </source>
</evidence>
<dbReference type="EMBL" id="MCOG01000015">
    <property type="protein sequence ID" value="ORY79161.1"/>
    <property type="molecule type" value="Genomic_DNA"/>
</dbReference>
<organism evidence="2 3">
    <name type="scientific">Neocallimastix californiae</name>
    <dbReference type="NCBI Taxonomy" id="1754190"/>
    <lineage>
        <taxon>Eukaryota</taxon>
        <taxon>Fungi</taxon>
        <taxon>Fungi incertae sedis</taxon>
        <taxon>Chytridiomycota</taxon>
        <taxon>Chytridiomycota incertae sedis</taxon>
        <taxon>Neocallimastigomycetes</taxon>
        <taxon>Neocallimastigales</taxon>
        <taxon>Neocallimastigaceae</taxon>
        <taxon>Neocallimastix</taxon>
    </lineage>
</organism>
<accession>A0A1Y2F5L9</accession>
<name>A0A1Y2F5L9_9FUNG</name>
<keyword evidence="1" id="KW-0732">Signal</keyword>
<proteinExistence type="predicted"/>
<dbReference type="AlphaFoldDB" id="A0A1Y2F5L9"/>
<sequence length="151" mass="17550">MNSLFLVLVSTFICMCYSLSDAWLSLPLVAAPDSPREKENEVYIGSGPKCDPGEVYVPGVHDIESYSFYFVYLKINNTYDIKNFNSPLVRCEDPNYYPVFFEPHFNNTLRLTRYKVKRADDNKIYSYAAIYNCYDTDRDGYVYAECKKKGK</sequence>
<evidence type="ECO:0000313" key="3">
    <source>
        <dbReference type="Proteomes" id="UP000193920"/>
    </source>
</evidence>
<feature type="signal peptide" evidence="1">
    <location>
        <begin position="1"/>
        <end position="22"/>
    </location>
</feature>
<gene>
    <name evidence="2" type="ORF">LY90DRAFT_698159</name>
</gene>
<feature type="chain" id="PRO_5012417915" evidence="1">
    <location>
        <begin position="23"/>
        <end position="151"/>
    </location>
</feature>
<dbReference type="Proteomes" id="UP000193920">
    <property type="component" value="Unassembled WGS sequence"/>
</dbReference>